<accession>A0A1V8T2P0</accession>
<dbReference type="GO" id="GO:0070860">
    <property type="term" value="C:RNA polymerase I core factor complex"/>
    <property type="evidence" value="ECO:0007669"/>
    <property type="project" value="TreeGrafter"/>
</dbReference>
<sequence>MAIYAPVYKPRGPTPGSLAHETKKRKRGQPDSPFQDDPSESPEPASPLRDLSSHPVDSTDPYFVAGLSRQDKLPLFPFPHAPLKTPSAPKVPLEDELAALNPPLLSVALRKDNGNASLKQRHLDNLTAILHQCMLRGDWQRASRVWGLLLRTEVNGRGVDLRQHGRWGIGAEILMRRSEVREPPPELDIPSLEDLTLDDQDAADLTAHKGTPSGLENYHGFALARSYYERLILQYPHTPRTQRTINATVFYPALFNVWIYEVQARHKRNRVQSSKRRSLDSVHAEGDNEPSTDGDTGVSTEAELNDALALAHRMDEVLANPPYDSSTPLLQLRGMIGLWLMDLHDDVAKALRRLSIERDEGDLDGRYEARLDYEGHLTAARKERAKGVALLRKVRDVGAGGKEVERVLSGVGEV</sequence>
<dbReference type="GO" id="GO:0042790">
    <property type="term" value="P:nucleolar large rRNA transcription by RNA polymerase I"/>
    <property type="evidence" value="ECO:0007669"/>
    <property type="project" value="TreeGrafter"/>
</dbReference>
<dbReference type="AlphaFoldDB" id="A0A1V8T2P0"/>
<dbReference type="InterPro" id="IPR053029">
    <property type="entry name" value="RNA_pol_I-specific_init_factor"/>
</dbReference>
<dbReference type="Pfam" id="PF04090">
    <property type="entry name" value="Rrn11"/>
    <property type="match status" value="1"/>
</dbReference>
<reference evidence="3" key="1">
    <citation type="submission" date="2017-03" db="EMBL/GenBank/DDBJ databases">
        <title>Genomes of endolithic fungi from Antarctica.</title>
        <authorList>
            <person name="Coleine C."/>
            <person name="Masonjones S."/>
            <person name="Stajich J.E."/>
        </authorList>
    </citation>
    <scope>NUCLEOTIDE SEQUENCE [LARGE SCALE GENOMIC DNA]</scope>
    <source>
        <strain evidence="3">CCFEE 5527</strain>
    </source>
</reference>
<organism evidence="2 3">
    <name type="scientific">Cryoendolithus antarcticus</name>
    <dbReference type="NCBI Taxonomy" id="1507870"/>
    <lineage>
        <taxon>Eukaryota</taxon>
        <taxon>Fungi</taxon>
        <taxon>Dikarya</taxon>
        <taxon>Ascomycota</taxon>
        <taxon>Pezizomycotina</taxon>
        <taxon>Dothideomycetes</taxon>
        <taxon>Dothideomycetidae</taxon>
        <taxon>Cladosporiales</taxon>
        <taxon>Cladosporiaceae</taxon>
        <taxon>Cryoendolithus</taxon>
    </lineage>
</organism>
<evidence type="ECO:0000313" key="2">
    <source>
        <dbReference type="EMBL" id="OQO05422.1"/>
    </source>
</evidence>
<dbReference type="GO" id="GO:0001181">
    <property type="term" value="F:RNA polymerase I general transcription initiation factor activity"/>
    <property type="evidence" value="ECO:0007669"/>
    <property type="project" value="InterPro"/>
</dbReference>
<dbReference type="PANTHER" id="PTHR28244:SF1">
    <property type="entry name" value="RNA POLYMERASE I-SPECIFIC TRANSCRIPTION INITIATION FACTOR RRN11"/>
    <property type="match status" value="1"/>
</dbReference>
<evidence type="ECO:0000256" key="1">
    <source>
        <dbReference type="SAM" id="MobiDB-lite"/>
    </source>
</evidence>
<proteinExistence type="predicted"/>
<dbReference type="STRING" id="1507870.A0A1V8T2P0"/>
<gene>
    <name evidence="2" type="ORF">B0A48_09190</name>
</gene>
<feature type="region of interest" description="Disordered" evidence="1">
    <location>
        <begin position="270"/>
        <end position="299"/>
    </location>
</feature>
<keyword evidence="3" id="KW-1185">Reference proteome</keyword>
<protein>
    <submittedName>
        <fullName evidence="2">Uncharacterized protein</fullName>
    </submittedName>
</protein>
<comment type="caution">
    <text evidence="2">The sequence shown here is derived from an EMBL/GenBank/DDBJ whole genome shotgun (WGS) entry which is preliminary data.</text>
</comment>
<feature type="compositionally biased region" description="Basic and acidic residues" evidence="1">
    <location>
        <begin position="277"/>
        <end position="286"/>
    </location>
</feature>
<dbReference type="PANTHER" id="PTHR28244">
    <property type="entry name" value="RNA POLYMERASE I-SPECIFIC TRANSCRIPTION INITIATION FACTOR RRN11"/>
    <property type="match status" value="1"/>
</dbReference>
<dbReference type="Proteomes" id="UP000192596">
    <property type="component" value="Unassembled WGS sequence"/>
</dbReference>
<dbReference type="GO" id="GO:0017025">
    <property type="term" value="F:TBP-class protein binding"/>
    <property type="evidence" value="ECO:0007669"/>
    <property type="project" value="TreeGrafter"/>
</dbReference>
<dbReference type="EMBL" id="NAJO01000019">
    <property type="protein sequence ID" value="OQO05422.1"/>
    <property type="molecule type" value="Genomic_DNA"/>
</dbReference>
<dbReference type="InParanoid" id="A0A1V8T2P0"/>
<feature type="region of interest" description="Disordered" evidence="1">
    <location>
        <begin position="1"/>
        <end position="62"/>
    </location>
</feature>
<dbReference type="GO" id="GO:0001164">
    <property type="term" value="F:RNA polymerase I core promoter sequence-specific DNA binding"/>
    <property type="evidence" value="ECO:0007669"/>
    <property type="project" value="InterPro"/>
</dbReference>
<dbReference type="InterPro" id="IPR007224">
    <property type="entry name" value="TIF_Rrn11"/>
</dbReference>
<dbReference type="OrthoDB" id="2159786at2759"/>
<name>A0A1V8T2P0_9PEZI</name>
<evidence type="ECO:0000313" key="3">
    <source>
        <dbReference type="Proteomes" id="UP000192596"/>
    </source>
</evidence>